<feature type="compositionally biased region" description="Basic residues" evidence="1">
    <location>
        <begin position="8"/>
        <end position="20"/>
    </location>
</feature>
<feature type="region of interest" description="Disordered" evidence="1">
    <location>
        <begin position="1"/>
        <end position="30"/>
    </location>
</feature>
<reference evidence="2 3" key="1">
    <citation type="submission" date="2019-04" db="EMBL/GenBank/DDBJ databases">
        <title>Friends and foes A comparative genomics study of 23 Aspergillus species from section Flavi.</title>
        <authorList>
            <consortium name="DOE Joint Genome Institute"/>
            <person name="Kjaerbolling I."/>
            <person name="Vesth T."/>
            <person name="Frisvad J.C."/>
            <person name="Nybo J.L."/>
            <person name="Theobald S."/>
            <person name="Kildgaard S."/>
            <person name="Isbrandt T."/>
            <person name="Kuo A."/>
            <person name="Sato A."/>
            <person name="Lyhne E.K."/>
            <person name="Kogle M.E."/>
            <person name="Wiebenga A."/>
            <person name="Kun R.S."/>
            <person name="Lubbers R.J."/>
            <person name="Makela M.R."/>
            <person name="Barry K."/>
            <person name="Chovatia M."/>
            <person name="Clum A."/>
            <person name="Daum C."/>
            <person name="Haridas S."/>
            <person name="He G."/>
            <person name="LaButti K."/>
            <person name="Lipzen A."/>
            <person name="Mondo S."/>
            <person name="Riley R."/>
            <person name="Salamov A."/>
            <person name="Simmons B.A."/>
            <person name="Magnuson J.K."/>
            <person name="Henrissat B."/>
            <person name="Mortensen U.H."/>
            <person name="Larsen T.O."/>
            <person name="Devries R.P."/>
            <person name="Grigoriev I.V."/>
            <person name="Machida M."/>
            <person name="Baker S.E."/>
            <person name="Andersen M.R."/>
        </authorList>
    </citation>
    <scope>NUCLEOTIDE SEQUENCE [LARGE SCALE GENOMIC DNA]</scope>
    <source>
        <strain evidence="2 3">IBT 18842</strain>
    </source>
</reference>
<dbReference type="Proteomes" id="UP000325780">
    <property type="component" value="Unassembled WGS sequence"/>
</dbReference>
<name>A0A5N6TN42_ASPAV</name>
<sequence>MNPNPRPLHPHHAPQRHRIPLLKLPHDNPRRRGHDLDLIVCAVAEVVNMVEGRCCIRV</sequence>
<protein>
    <submittedName>
        <fullName evidence="2">Uncharacterized protein</fullName>
    </submittedName>
</protein>
<keyword evidence="3" id="KW-1185">Reference proteome</keyword>
<evidence type="ECO:0000313" key="3">
    <source>
        <dbReference type="Proteomes" id="UP000325780"/>
    </source>
</evidence>
<accession>A0A5N6TN42</accession>
<gene>
    <name evidence="2" type="ORF">BDV25DRAFT_160203</name>
</gene>
<dbReference type="AlphaFoldDB" id="A0A5N6TN42"/>
<organism evidence="2 3">
    <name type="scientific">Aspergillus avenaceus</name>
    <dbReference type="NCBI Taxonomy" id="36643"/>
    <lineage>
        <taxon>Eukaryota</taxon>
        <taxon>Fungi</taxon>
        <taxon>Dikarya</taxon>
        <taxon>Ascomycota</taxon>
        <taxon>Pezizomycotina</taxon>
        <taxon>Eurotiomycetes</taxon>
        <taxon>Eurotiomycetidae</taxon>
        <taxon>Eurotiales</taxon>
        <taxon>Aspergillaceae</taxon>
        <taxon>Aspergillus</taxon>
        <taxon>Aspergillus subgen. Circumdati</taxon>
    </lineage>
</organism>
<dbReference type="EMBL" id="ML742203">
    <property type="protein sequence ID" value="KAE8147529.1"/>
    <property type="molecule type" value="Genomic_DNA"/>
</dbReference>
<evidence type="ECO:0000313" key="2">
    <source>
        <dbReference type="EMBL" id="KAE8147529.1"/>
    </source>
</evidence>
<proteinExistence type="predicted"/>
<evidence type="ECO:0000256" key="1">
    <source>
        <dbReference type="SAM" id="MobiDB-lite"/>
    </source>
</evidence>